<name>A0ACC8XGI7_9FIRM</name>
<gene>
    <name evidence="1" type="ORF">AN396_13715</name>
</gene>
<sequence>MREVVISETEANQRLDKFLLKYLNKCHKNYLYKCFRTNKIKFNNKKAKGDEHLKPGDIIKIFLIDEQLEALEEIKHIKEEITFDVIYEDENVLIVNKPLGLLTQKDYTNEVSLAEQVASYFYNDYKDTRGFKPAPCNRLDRNTAGIVLVGKNLLATQAINEMLKNKYILKYYIAIVKGRLTSPITLKGYHIKDNFSNKVTILDEPIAGAKAVETRITPLQIKDNYTLVDINLVTGKTHQIRAHLSHIDHPIIGDIKYGDKNINNYFKKKYNLNHQFLFAYKIKIDIALHPLEYLEERVFIVGAPSLYTQIFKEEGFLKSYKGE</sequence>
<keyword evidence="2" id="KW-1185">Reference proteome</keyword>
<reference evidence="1" key="1">
    <citation type="submission" date="2016-08" db="EMBL/GenBank/DDBJ databases">
        <authorList>
            <person name="Ngugi D.K."/>
            <person name="Miyake S."/>
            <person name="Stingl U."/>
        </authorList>
    </citation>
    <scope>NUCLEOTIDE SEQUENCE</scope>
    <source>
        <strain evidence="1">SCG-B11WGA-EpuloA1</strain>
    </source>
</reference>
<evidence type="ECO:0000313" key="1">
    <source>
        <dbReference type="EMBL" id="ONI42635.1"/>
    </source>
</evidence>
<comment type="caution">
    <text evidence="1">The sequence shown here is derived from an EMBL/GenBank/DDBJ whole genome shotgun (WGS) entry which is preliminary data.</text>
</comment>
<dbReference type="Proteomes" id="UP000188605">
    <property type="component" value="Unassembled WGS sequence"/>
</dbReference>
<dbReference type="EMBL" id="LJDB01000009">
    <property type="protein sequence ID" value="ONI42635.1"/>
    <property type="molecule type" value="Genomic_DNA"/>
</dbReference>
<proteinExistence type="predicted"/>
<organism evidence="1 2">
    <name type="scientific">Candidatus Epulonipiscium fishelsonii</name>
    <dbReference type="NCBI Taxonomy" id="77094"/>
    <lineage>
        <taxon>Bacteria</taxon>
        <taxon>Bacillati</taxon>
        <taxon>Bacillota</taxon>
        <taxon>Clostridia</taxon>
        <taxon>Lachnospirales</taxon>
        <taxon>Lachnospiraceae</taxon>
        <taxon>Candidatus Epulonipiscium</taxon>
    </lineage>
</organism>
<protein>
    <submittedName>
        <fullName evidence="1">Uncharacterized protein</fullName>
    </submittedName>
</protein>
<accession>A0ACC8XGI7</accession>
<evidence type="ECO:0000313" key="2">
    <source>
        <dbReference type="Proteomes" id="UP000188605"/>
    </source>
</evidence>